<dbReference type="InterPro" id="IPR036513">
    <property type="entry name" value="STAS_dom_sf"/>
</dbReference>
<proteinExistence type="predicted"/>
<accession>A0A2G6KE98</accession>
<organism evidence="2 3">
    <name type="scientific">candidate division KSB3 bacterium</name>
    <dbReference type="NCBI Taxonomy" id="2044937"/>
    <lineage>
        <taxon>Bacteria</taxon>
        <taxon>candidate division KSB3</taxon>
    </lineage>
</organism>
<evidence type="ECO:0000313" key="2">
    <source>
        <dbReference type="EMBL" id="PIE33282.1"/>
    </source>
</evidence>
<comment type="caution">
    <text evidence="2">The sequence shown here is derived from an EMBL/GenBank/DDBJ whole genome shotgun (WGS) entry which is preliminary data.</text>
</comment>
<feature type="domain" description="STAS" evidence="1">
    <location>
        <begin position="1"/>
        <end position="90"/>
    </location>
</feature>
<evidence type="ECO:0000313" key="3">
    <source>
        <dbReference type="Proteomes" id="UP000230821"/>
    </source>
</evidence>
<dbReference type="Proteomes" id="UP000230821">
    <property type="component" value="Unassembled WGS sequence"/>
</dbReference>
<dbReference type="Gene3D" id="3.30.750.24">
    <property type="entry name" value="STAS domain"/>
    <property type="match status" value="1"/>
</dbReference>
<evidence type="ECO:0000259" key="1">
    <source>
        <dbReference type="PROSITE" id="PS50801"/>
    </source>
</evidence>
<gene>
    <name evidence="2" type="ORF">CSA56_12500</name>
</gene>
<dbReference type="AlphaFoldDB" id="A0A2G6KE98"/>
<reference evidence="2 3" key="1">
    <citation type="submission" date="2017-10" db="EMBL/GenBank/DDBJ databases">
        <title>Novel microbial diversity and functional potential in the marine mammal oral microbiome.</title>
        <authorList>
            <person name="Dudek N.K."/>
            <person name="Sun C.L."/>
            <person name="Burstein D."/>
            <person name="Kantor R.S."/>
            <person name="Aliaga Goltsman D.S."/>
            <person name="Bik E.M."/>
            <person name="Thomas B.C."/>
            <person name="Banfield J.F."/>
            <person name="Relman D.A."/>
        </authorList>
    </citation>
    <scope>NUCLEOTIDE SEQUENCE [LARGE SCALE GENOMIC DNA]</scope>
    <source>
        <strain evidence="2">DOLJORAL78_47_16</strain>
    </source>
</reference>
<dbReference type="EMBL" id="PDSK01000101">
    <property type="protein sequence ID" value="PIE33282.1"/>
    <property type="molecule type" value="Genomic_DNA"/>
</dbReference>
<name>A0A2G6KE98_9BACT</name>
<dbReference type="InterPro" id="IPR002645">
    <property type="entry name" value="STAS_dom"/>
</dbReference>
<sequence length="90" mass="10432">MDTRLAYQLQEDIDEKIRQGHHKFLVDLTDLDYISSARIGVFSTIILQSQKQHGRIIFVHLPESVDTTISHLTRLIKIFTIVETEQNAIQ</sequence>
<dbReference type="CDD" id="cd07043">
    <property type="entry name" value="STAS_anti-anti-sigma_factors"/>
    <property type="match status" value="1"/>
</dbReference>
<dbReference type="GO" id="GO:0043856">
    <property type="term" value="F:anti-sigma factor antagonist activity"/>
    <property type="evidence" value="ECO:0007669"/>
    <property type="project" value="TreeGrafter"/>
</dbReference>
<dbReference type="Pfam" id="PF01740">
    <property type="entry name" value="STAS"/>
    <property type="match status" value="1"/>
</dbReference>
<dbReference type="SUPFAM" id="SSF52091">
    <property type="entry name" value="SpoIIaa-like"/>
    <property type="match status" value="1"/>
</dbReference>
<protein>
    <recommendedName>
        <fullName evidence="1">STAS domain-containing protein</fullName>
    </recommendedName>
</protein>
<dbReference type="PANTHER" id="PTHR33495">
    <property type="entry name" value="ANTI-SIGMA FACTOR ANTAGONIST TM_1081-RELATED-RELATED"/>
    <property type="match status" value="1"/>
</dbReference>
<dbReference type="PROSITE" id="PS50801">
    <property type="entry name" value="STAS"/>
    <property type="match status" value="1"/>
</dbReference>